<dbReference type="EMBL" id="CARXXK010000003">
    <property type="protein sequence ID" value="CAI6362284.1"/>
    <property type="molecule type" value="Genomic_DNA"/>
</dbReference>
<sequence>MARAGIIYRGSGGCGHRRPLVGDALCAERRWHQQQHPAAVVIGPIVGRRGRGQRRTREPRHCTPHIFCVRSLVVHPTDAAAPAVSEPPSSPPPPPFATLNTVTTATVASAARWPPGTRVDDSSAN</sequence>
<comment type="caution">
    <text evidence="2">The sequence shown here is derived from an EMBL/GenBank/DDBJ whole genome shotgun (WGS) entry which is preliminary data.</text>
</comment>
<evidence type="ECO:0000313" key="2">
    <source>
        <dbReference type="EMBL" id="CAI6362284.1"/>
    </source>
</evidence>
<organism evidence="2 3">
    <name type="scientific">Macrosiphum euphorbiae</name>
    <name type="common">potato aphid</name>
    <dbReference type="NCBI Taxonomy" id="13131"/>
    <lineage>
        <taxon>Eukaryota</taxon>
        <taxon>Metazoa</taxon>
        <taxon>Ecdysozoa</taxon>
        <taxon>Arthropoda</taxon>
        <taxon>Hexapoda</taxon>
        <taxon>Insecta</taxon>
        <taxon>Pterygota</taxon>
        <taxon>Neoptera</taxon>
        <taxon>Paraneoptera</taxon>
        <taxon>Hemiptera</taxon>
        <taxon>Sternorrhyncha</taxon>
        <taxon>Aphidomorpha</taxon>
        <taxon>Aphidoidea</taxon>
        <taxon>Aphididae</taxon>
        <taxon>Macrosiphini</taxon>
        <taxon>Macrosiphum</taxon>
    </lineage>
</organism>
<feature type="region of interest" description="Disordered" evidence="1">
    <location>
        <begin position="78"/>
        <end position="99"/>
    </location>
</feature>
<dbReference type="Proteomes" id="UP001160148">
    <property type="component" value="Unassembled WGS sequence"/>
</dbReference>
<accession>A0AAV0X1K1</accession>
<reference evidence="2 3" key="1">
    <citation type="submission" date="2023-01" db="EMBL/GenBank/DDBJ databases">
        <authorList>
            <person name="Whitehead M."/>
        </authorList>
    </citation>
    <scope>NUCLEOTIDE SEQUENCE [LARGE SCALE GENOMIC DNA]</scope>
</reference>
<protein>
    <submittedName>
        <fullName evidence="2">Uncharacterized protein</fullName>
    </submittedName>
</protein>
<gene>
    <name evidence="2" type="ORF">MEUPH1_LOCUS17373</name>
</gene>
<evidence type="ECO:0000256" key="1">
    <source>
        <dbReference type="SAM" id="MobiDB-lite"/>
    </source>
</evidence>
<keyword evidence="3" id="KW-1185">Reference proteome</keyword>
<name>A0AAV0X1K1_9HEMI</name>
<evidence type="ECO:0000313" key="3">
    <source>
        <dbReference type="Proteomes" id="UP001160148"/>
    </source>
</evidence>
<dbReference type="AlphaFoldDB" id="A0AAV0X1K1"/>
<proteinExistence type="predicted"/>